<gene>
    <name evidence="1" type="ORF">J5N97_006515</name>
</gene>
<accession>A0A9D5HTD8</accession>
<dbReference type="EMBL" id="JAGGNH010000001">
    <property type="protein sequence ID" value="KAJ0988159.1"/>
    <property type="molecule type" value="Genomic_DNA"/>
</dbReference>
<dbReference type="PANTHER" id="PTHR36017">
    <property type="entry name" value="EMBRYO DEFECTIVE 1381"/>
    <property type="match status" value="1"/>
</dbReference>
<evidence type="ECO:0000313" key="1">
    <source>
        <dbReference type="EMBL" id="KAJ0988159.1"/>
    </source>
</evidence>
<organism evidence="1 2">
    <name type="scientific">Dioscorea zingiberensis</name>
    <dbReference type="NCBI Taxonomy" id="325984"/>
    <lineage>
        <taxon>Eukaryota</taxon>
        <taxon>Viridiplantae</taxon>
        <taxon>Streptophyta</taxon>
        <taxon>Embryophyta</taxon>
        <taxon>Tracheophyta</taxon>
        <taxon>Spermatophyta</taxon>
        <taxon>Magnoliopsida</taxon>
        <taxon>Liliopsida</taxon>
        <taxon>Dioscoreales</taxon>
        <taxon>Dioscoreaceae</taxon>
        <taxon>Dioscorea</taxon>
    </lineage>
</organism>
<comment type="caution">
    <text evidence="1">The sequence shown here is derived from an EMBL/GenBank/DDBJ whole genome shotgun (WGS) entry which is preliminary data.</text>
</comment>
<evidence type="ECO:0000313" key="2">
    <source>
        <dbReference type="Proteomes" id="UP001085076"/>
    </source>
</evidence>
<keyword evidence="2" id="KW-1185">Reference proteome</keyword>
<reference evidence="1" key="2">
    <citation type="journal article" date="2022" name="Hortic Res">
        <title>The genome of Dioscorea zingiberensis sheds light on the biosynthesis, origin and evolution of the medicinally important diosgenin saponins.</title>
        <authorList>
            <person name="Li Y."/>
            <person name="Tan C."/>
            <person name="Li Z."/>
            <person name="Guo J."/>
            <person name="Li S."/>
            <person name="Chen X."/>
            <person name="Wang C."/>
            <person name="Dai X."/>
            <person name="Yang H."/>
            <person name="Song W."/>
            <person name="Hou L."/>
            <person name="Xu J."/>
            <person name="Tong Z."/>
            <person name="Xu A."/>
            <person name="Yuan X."/>
            <person name="Wang W."/>
            <person name="Yang Q."/>
            <person name="Chen L."/>
            <person name="Sun Z."/>
            <person name="Wang K."/>
            <person name="Pan B."/>
            <person name="Chen J."/>
            <person name="Bao Y."/>
            <person name="Liu F."/>
            <person name="Qi X."/>
            <person name="Gang D.R."/>
            <person name="Wen J."/>
            <person name="Li J."/>
        </authorList>
    </citation>
    <scope>NUCLEOTIDE SEQUENCE</scope>
    <source>
        <strain evidence="1">Dzin_1.0</strain>
    </source>
</reference>
<dbReference type="PANTHER" id="PTHR36017:SF1">
    <property type="entry name" value="EMBRYO DEFECTIVE 1381"/>
    <property type="match status" value="1"/>
</dbReference>
<reference evidence="1" key="1">
    <citation type="submission" date="2021-03" db="EMBL/GenBank/DDBJ databases">
        <authorList>
            <person name="Li Z."/>
            <person name="Yang C."/>
        </authorList>
    </citation>
    <scope>NUCLEOTIDE SEQUENCE</scope>
    <source>
        <strain evidence="1">Dzin_1.0</strain>
        <tissue evidence="1">Leaf</tissue>
    </source>
</reference>
<protein>
    <submittedName>
        <fullName evidence="1">Uncharacterized protein</fullName>
    </submittedName>
</protein>
<sequence>MARRAATPWRVIPRPLLETILNNHAHHPVVPQALLLHGPRGVGKTSLLRHRLLDDWNKGPHVAGYVDFSCGGGPAPWNASPPRDLRKLRDALEGEIESMAARGVRLGAIGARGVLSVLNRRLGILSSLRRLTNTDPSSQSSSITTLWNKAVIARMRMVEIEGLEGGYSKEEVSYMREAAAALRVAKEVVGLHQEWRKEAVRELNRRGGFSRSLAHSATDWPCLLLEILSGAAETEFFQPKLVINNIDILRKAVLTDDSSVSAAMYHDSFLWRVIALGVNERCLPVFLVTSDSYYSYQVFVDFGFPDILISRETYGWTHQEAKLHMVPDFFSEPEWKVIDEVLGPSPRHLSELYALKQNNHYQEVMQDSSSFEDVVDAYLAYLQVTVVNPAMESALGILQKFAYDVHDGKVPENRLPFGSPWRHPPCSSDPASSLKWAKLQLMDFVQSFVNAEFGVNYLADYSLEFLEDPSVVAMLEVGLLYKQRDPSFIRPITKGIQRCLARWLVNERMQMNIGDYAAFLLQRIIRDFPNPSHHSFLKGQITSAQSSVFECRRMPLAWCVYSTVA</sequence>
<dbReference type="Proteomes" id="UP001085076">
    <property type="component" value="Miscellaneous, Linkage group lg01"/>
</dbReference>
<dbReference type="AlphaFoldDB" id="A0A9D5HTD8"/>
<name>A0A9D5HTD8_9LILI</name>
<proteinExistence type="predicted"/>
<dbReference type="OrthoDB" id="1911782at2759"/>